<gene>
    <name evidence="2" type="ORF">FQA47_014107</name>
</gene>
<reference evidence="2" key="1">
    <citation type="journal article" name="BMC Genomics">
        <title>Long-read sequencing and de novo genome assembly of marine medaka (Oryzias melastigma).</title>
        <authorList>
            <person name="Liang P."/>
            <person name="Saqib H.S.A."/>
            <person name="Ni X."/>
            <person name="Shen Y."/>
        </authorList>
    </citation>
    <scope>NUCLEOTIDE SEQUENCE</scope>
    <source>
        <strain evidence="2">Bigg-433</strain>
    </source>
</reference>
<protein>
    <recommendedName>
        <fullName evidence="4">Exocyst complex component Sec6</fullName>
    </recommendedName>
</protein>
<evidence type="ECO:0000256" key="1">
    <source>
        <dbReference type="SAM" id="MobiDB-lite"/>
    </source>
</evidence>
<sequence>MKSSFTVKMFSMRGIKTSGNEGTKPLIESGSDGVGGVASVRSTQPDPDRNHKNLQEEVRQFLTRALQSQPCCSEEDYVRLYVDVIPFIRAKTAGTVNAVVCDGVWAVCHRELLQFVKRFKQQQTKELSNRAQTWKKNRKTFETIDFLKTLKTCKELRLYIHTAAGRIQPSLLTETVAELEDMEAVTIKLLMDVIAKMTESHLKDYFRSAQKWLPLFTDLGKYFPKRPYAADEQKLVIDNAYKIIARSYLTHLLQNSRFKLRRWSADVGPAVSMDARRLHQTMENLAPGVQERNGILLSIKEVLECEDTDGLKLTVALMKQDCTQNKADLDLLPELLQWKGLSRREVREVLDALPDDQYGAPRESWWRDFTCCVSTYCQQQKPHI</sequence>
<feature type="region of interest" description="Disordered" evidence="1">
    <location>
        <begin position="21"/>
        <end position="51"/>
    </location>
</feature>
<dbReference type="OrthoDB" id="8806573at2759"/>
<evidence type="ECO:0008006" key="4">
    <source>
        <dbReference type="Google" id="ProtNLM"/>
    </source>
</evidence>
<dbReference type="AlphaFoldDB" id="A0A834F4X1"/>
<dbReference type="Proteomes" id="UP000646548">
    <property type="component" value="Unassembled WGS sequence"/>
</dbReference>
<accession>A0A834F4X1</accession>
<dbReference type="EMBL" id="WKFB01000742">
    <property type="protein sequence ID" value="KAF6718337.1"/>
    <property type="molecule type" value="Genomic_DNA"/>
</dbReference>
<organism evidence="2 3">
    <name type="scientific">Oryzias melastigma</name>
    <name type="common">Marine medaka</name>
    <dbReference type="NCBI Taxonomy" id="30732"/>
    <lineage>
        <taxon>Eukaryota</taxon>
        <taxon>Metazoa</taxon>
        <taxon>Chordata</taxon>
        <taxon>Craniata</taxon>
        <taxon>Vertebrata</taxon>
        <taxon>Euteleostomi</taxon>
        <taxon>Actinopterygii</taxon>
        <taxon>Neopterygii</taxon>
        <taxon>Teleostei</taxon>
        <taxon>Neoteleostei</taxon>
        <taxon>Acanthomorphata</taxon>
        <taxon>Ovalentaria</taxon>
        <taxon>Atherinomorphae</taxon>
        <taxon>Beloniformes</taxon>
        <taxon>Adrianichthyidae</taxon>
        <taxon>Oryziinae</taxon>
        <taxon>Oryzias</taxon>
    </lineage>
</organism>
<evidence type="ECO:0000313" key="3">
    <source>
        <dbReference type="Proteomes" id="UP000646548"/>
    </source>
</evidence>
<proteinExistence type="predicted"/>
<comment type="caution">
    <text evidence="2">The sequence shown here is derived from an EMBL/GenBank/DDBJ whole genome shotgun (WGS) entry which is preliminary data.</text>
</comment>
<name>A0A834F4X1_ORYME</name>
<evidence type="ECO:0000313" key="2">
    <source>
        <dbReference type="EMBL" id="KAF6718337.1"/>
    </source>
</evidence>